<dbReference type="GO" id="GO:0032211">
    <property type="term" value="P:negative regulation of telomere maintenance via telomerase"/>
    <property type="evidence" value="ECO:0007669"/>
    <property type="project" value="TreeGrafter"/>
</dbReference>
<dbReference type="AlphaFoldDB" id="A0AA35QQU8"/>
<proteinExistence type="predicted"/>
<protein>
    <submittedName>
        <fullName evidence="1">CST complex subunit TEN1</fullName>
    </submittedName>
</protein>
<dbReference type="EMBL" id="CANTUW010000542">
    <property type="protein sequence ID" value="CAI7935426.1"/>
    <property type="molecule type" value="Genomic_DNA"/>
</dbReference>
<organism evidence="1 2">
    <name type="scientific">Podarcis lilfordi</name>
    <name type="common">Lilford's wall lizard</name>
    <dbReference type="NCBI Taxonomy" id="74358"/>
    <lineage>
        <taxon>Eukaryota</taxon>
        <taxon>Metazoa</taxon>
        <taxon>Chordata</taxon>
        <taxon>Craniata</taxon>
        <taxon>Vertebrata</taxon>
        <taxon>Euteleostomi</taxon>
        <taxon>Lepidosauria</taxon>
        <taxon>Squamata</taxon>
        <taxon>Bifurcata</taxon>
        <taxon>Unidentata</taxon>
        <taxon>Episquamata</taxon>
        <taxon>Laterata</taxon>
        <taxon>Lacertibaenia</taxon>
        <taxon>Lacertidae</taxon>
        <taxon>Podarcis</taxon>
    </lineage>
</organism>
<accession>A0AA35QQU8</accession>
<dbReference type="GO" id="GO:0042162">
    <property type="term" value="F:telomeric DNA binding"/>
    <property type="evidence" value="ECO:0007669"/>
    <property type="project" value="TreeGrafter"/>
</dbReference>
<dbReference type="InterPro" id="IPR029146">
    <property type="entry name" value="Ten1_animal_plant"/>
</dbReference>
<gene>
    <name evidence="1" type="ORF">PODLI_1B015699</name>
</gene>
<dbReference type="InterPro" id="IPR012340">
    <property type="entry name" value="NA-bd_OB-fold"/>
</dbReference>
<evidence type="ECO:0000313" key="2">
    <source>
        <dbReference type="Proteomes" id="UP001178461"/>
    </source>
</evidence>
<dbReference type="GO" id="GO:1990879">
    <property type="term" value="C:CST complex"/>
    <property type="evidence" value="ECO:0007669"/>
    <property type="project" value="InterPro"/>
</dbReference>
<sequence>MLPDAGTYHFPWEINSALIPEGKTLRTFGRLHSYDVVSSQAILTAQQTSVQHIIQVCTKFVEPFQAQLGALYIVLGETEHKEGIILMLVTYGIKCGAEVFFHRLFSLVSDSASHFRQFHIVHQLHLPFFP</sequence>
<dbReference type="Gene3D" id="2.40.50.140">
    <property type="entry name" value="Nucleic acid-binding proteins"/>
    <property type="match status" value="1"/>
</dbReference>
<dbReference type="PANTHER" id="PTHR33905">
    <property type="entry name" value="CST COMPLEX SUBUNIT TEN1"/>
    <property type="match status" value="1"/>
</dbReference>
<dbReference type="GO" id="GO:0003697">
    <property type="term" value="F:single-stranded DNA binding"/>
    <property type="evidence" value="ECO:0007669"/>
    <property type="project" value="InterPro"/>
</dbReference>
<comment type="caution">
    <text evidence="1">The sequence shown here is derived from an EMBL/GenBank/DDBJ whole genome shotgun (WGS) entry which is preliminary data.</text>
</comment>
<dbReference type="Proteomes" id="UP001178461">
    <property type="component" value="Unassembled WGS sequence"/>
</dbReference>
<dbReference type="GO" id="GO:0010521">
    <property type="term" value="F:telomerase inhibitor activity"/>
    <property type="evidence" value="ECO:0007669"/>
    <property type="project" value="TreeGrafter"/>
</dbReference>
<keyword evidence="2" id="KW-1185">Reference proteome</keyword>
<reference evidence="1" key="1">
    <citation type="submission" date="2022-12" db="EMBL/GenBank/DDBJ databases">
        <authorList>
            <person name="Alioto T."/>
            <person name="Alioto T."/>
            <person name="Gomez Garrido J."/>
        </authorList>
    </citation>
    <scope>NUCLEOTIDE SEQUENCE</scope>
</reference>
<dbReference type="Pfam" id="PF15490">
    <property type="entry name" value="Ten1_2"/>
    <property type="match status" value="1"/>
</dbReference>
<dbReference type="PANTHER" id="PTHR33905:SF1">
    <property type="entry name" value="CST COMPLEX SUBUNIT TEN1"/>
    <property type="match status" value="1"/>
</dbReference>
<feature type="non-terminal residue" evidence="1">
    <location>
        <position position="1"/>
    </location>
</feature>
<name>A0AA35QQU8_9SAUR</name>
<evidence type="ECO:0000313" key="1">
    <source>
        <dbReference type="EMBL" id="CAI7935426.1"/>
    </source>
</evidence>